<reference evidence="1 2" key="1">
    <citation type="submission" date="2017-09" db="EMBL/GenBank/DDBJ databases">
        <title>Large-scale bioinformatics analysis of Bacillus genomes uncovers conserved roles of natural products in bacterial physiology.</title>
        <authorList>
            <consortium name="Agbiome Team Llc"/>
            <person name="Bleich R.M."/>
            <person name="Kirk G.J."/>
            <person name="Santa Maria K.C."/>
            <person name="Allen S.E."/>
            <person name="Farag S."/>
            <person name="Shank E.A."/>
            <person name="Bowers A."/>
        </authorList>
    </citation>
    <scope>NUCLEOTIDE SEQUENCE [LARGE SCALE GENOMIC DNA]</scope>
    <source>
        <strain evidence="1 2">AFS007900</strain>
    </source>
</reference>
<name>A0ABD6SHX8_BACTU</name>
<evidence type="ECO:0000313" key="1">
    <source>
        <dbReference type="EMBL" id="PEX46909.1"/>
    </source>
</evidence>
<dbReference type="Proteomes" id="UP000220502">
    <property type="component" value="Unassembled WGS sequence"/>
</dbReference>
<organism evidence="1 2">
    <name type="scientific">Bacillus thuringiensis</name>
    <dbReference type="NCBI Taxonomy" id="1428"/>
    <lineage>
        <taxon>Bacteria</taxon>
        <taxon>Bacillati</taxon>
        <taxon>Bacillota</taxon>
        <taxon>Bacilli</taxon>
        <taxon>Bacillales</taxon>
        <taxon>Bacillaceae</taxon>
        <taxon>Bacillus</taxon>
        <taxon>Bacillus cereus group</taxon>
    </lineage>
</organism>
<evidence type="ECO:0000313" key="2">
    <source>
        <dbReference type="Proteomes" id="UP000220502"/>
    </source>
</evidence>
<proteinExistence type="predicted"/>
<accession>A0ABD6SHX8</accession>
<comment type="caution">
    <text evidence="1">The sequence shown here is derived from an EMBL/GenBank/DDBJ whole genome shotgun (WGS) entry which is preliminary data.</text>
</comment>
<gene>
    <name evidence="1" type="ORF">CN461_20500</name>
</gene>
<sequence>MKAVDRKIRILYLQENHCEDCNYRDKEFQYCIQNCEIGQELNKLYEKGFKKQSKQRKDKEKIWDEKCEYATWLYEKGIEYPVIAKILRCHISSLYIELKKRGDLKNPSNKKLKDFKFYV</sequence>
<dbReference type="EMBL" id="NTXF01000032">
    <property type="protein sequence ID" value="PEX46909.1"/>
    <property type="molecule type" value="Genomic_DNA"/>
</dbReference>
<dbReference type="AlphaFoldDB" id="A0ABD6SHX8"/>
<dbReference type="RefSeq" id="WP_044307624.1">
    <property type="nucleotide sequence ID" value="NZ_NTRM01000018.1"/>
</dbReference>
<evidence type="ECO:0008006" key="3">
    <source>
        <dbReference type="Google" id="ProtNLM"/>
    </source>
</evidence>
<protein>
    <recommendedName>
        <fullName evidence="3">Zinc-finger domain-containing protein</fullName>
    </recommendedName>
</protein>